<dbReference type="PANTHER" id="PTHR17985">
    <property type="entry name" value="SER/THR-RICH PROTEIN T10 IN DGCR REGION"/>
    <property type="match status" value="1"/>
</dbReference>
<proteinExistence type="predicted"/>
<dbReference type="EMBL" id="JAJHUN010000009">
    <property type="protein sequence ID" value="KAJ4150346.1"/>
    <property type="molecule type" value="Genomic_DNA"/>
</dbReference>
<evidence type="ECO:0000313" key="1">
    <source>
        <dbReference type="EMBL" id="KAJ4150346.1"/>
    </source>
</evidence>
<dbReference type="InterPro" id="IPR008551">
    <property type="entry name" value="TANGO2"/>
</dbReference>
<dbReference type="GeneID" id="80898257"/>
<evidence type="ECO:0008006" key="3">
    <source>
        <dbReference type="Google" id="ProtNLM"/>
    </source>
</evidence>
<dbReference type="GO" id="GO:0005794">
    <property type="term" value="C:Golgi apparatus"/>
    <property type="evidence" value="ECO:0007669"/>
    <property type="project" value="TreeGrafter"/>
</dbReference>
<dbReference type="RefSeq" id="XP_056052060.1">
    <property type="nucleotide sequence ID" value="XM_056200183.1"/>
</dbReference>
<reference evidence="1" key="1">
    <citation type="journal article" date="2023" name="Access Microbiol">
        <title>De-novo genome assembly for Akanthomyces muscarius, a biocontrol agent of insect agricultural pests.</title>
        <authorList>
            <person name="Erdos Z."/>
            <person name="Studholme D.J."/>
            <person name="Raymond B."/>
            <person name="Sharma M."/>
        </authorList>
    </citation>
    <scope>NUCLEOTIDE SEQUENCE</scope>
    <source>
        <strain evidence="1">Ve6</strain>
    </source>
</reference>
<dbReference type="PANTHER" id="PTHR17985:SF8">
    <property type="entry name" value="TRANSPORT AND GOLGI ORGANIZATION PROTEIN 2 HOMOLOG"/>
    <property type="match status" value="1"/>
</dbReference>
<sequence>MCIAILSTAHPEYSLIILDNRDEFILRPTSRPHWWAHPTSGMQVLSSRDLQRAEQGTWMAVNKVGDFAILTNYQEIVDESAGISTTRSRGGMPSLWVGGDANQPLTDRVHRLVKDGGVKGVGGFSMICGRLRKNTENISIISNRADHVDDVPTVGGERGRTWALSNTTHTNPEKWPKVSDGEELLSKAIQGAVSRKQTEAEFVESLFTVLNHDTLPPAEDEEGTVQDSMKRFRHSVFLPPVGTAHQKAEFAESAAKGRVGWEDAAQKSNGAASHAPANPVGGFSTGLYGTQRQTVILVDLEGTVTYVERALFDPNGNEIERGAADVTIKFTVDGWDS</sequence>
<gene>
    <name evidence="1" type="ORF">LMH87_011098</name>
</gene>
<protein>
    <recommendedName>
        <fullName evidence="3">DUF833 domain-containing protein</fullName>
    </recommendedName>
</protein>
<dbReference type="Proteomes" id="UP001144673">
    <property type="component" value="Chromosome 4"/>
</dbReference>
<dbReference type="GO" id="GO:0009306">
    <property type="term" value="P:protein secretion"/>
    <property type="evidence" value="ECO:0007669"/>
    <property type="project" value="TreeGrafter"/>
</dbReference>
<keyword evidence="2" id="KW-1185">Reference proteome</keyword>
<dbReference type="AlphaFoldDB" id="A0A9W8Q9Z3"/>
<dbReference type="KEGG" id="amus:LMH87_011098"/>
<name>A0A9W8Q9Z3_AKAMU</name>
<dbReference type="GO" id="GO:0007030">
    <property type="term" value="P:Golgi organization"/>
    <property type="evidence" value="ECO:0007669"/>
    <property type="project" value="TreeGrafter"/>
</dbReference>
<dbReference type="Pfam" id="PF05742">
    <property type="entry name" value="TANGO2"/>
    <property type="match status" value="1"/>
</dbReference>
<comment type="caution">
    <text evidence="1">The sequence shown here is derived from an EMBL/GenBank/DDBJ whole genome shotgun (WGS) entry which is preliminary data.</text>
</comment>
<accession>A0A9W8Q9Z3</accession>
<evidence type="ECO:0000313" key="2">
    <source>
        <dbReference type="Proteomes" id="UP001144673"/>
    </source>
</evidence>
<organism evidence="1 2">
    <name type="scientific">Akanthomyces muscarius</name>
    <name type="common">Entomopathogenic fungus</name>
    <name type="synonym">Lecanicillium muscarium</name>
    <dbReference type="NCBI Taxonomy" id="2231603"/>
    <lineage>
        <taxon>Eukaryota</taxon>
        <taxon>Fungi</taxon>
        <taxon>Dikarya</taxon>
        <taxon>Ascomycota</taxon>
        <taxon>Pezizomycotina</taxon>
        <taxon>Sordariomycetes</taxon>
        <taxon>Hypocreomycetidae</taxon>
        <taxon>Hypocreales</taxon>
        <taxon>Cordycipitaceae</taxon>
        <taxon>Akanthomyces</taxon>
    </lineage>
</organism>